<feature type="compositionally biased region" description="Low complexity" evidence="1">
    <location>
        <begin position="267"/>
        <end position="280"/>
    </location>
</feature>
<dbReference type="RefSeq" id="WP_204060543.1">
    <property type="nucleotide sequence ID" value="NZ_BAAAGP010000013.1"/>
</dbReference>
<feature type="compositionally biased region" description="Basic and acidic residues" evidence="1">
    <location>
        <begin position="71"/>
        <end position="90"/>
    </location>
</feature>
<dbReference type="Proteomes" id="UP000603904">
    <property type="component" value="Unassembled WGS sequence"/>
</dbReference>
<comment type="caution">
    <text evidence="2">The sequence shown here is derived from an EMBL/GenBank/DDBJ whole genome shotgun (WGS) entry which is preliminary data.</text>
</comment>
<reference evidence="2 3" key="1">
    <citation type="submission" date="2021-01" db="EMBL/GenBank/DDBJ databases">
        <title>Whole genome shotgun sequence of Microbispora corallina NBRC 16416.</title>
        <authorList>
            <person name="Komaki H."/>
            <person name="Tamura T."/>
        </authorList>
    </citation>
    <scope>NUCLEOTIDE SEQUENCE [LARGE SCALE GENOMIC DNA]</scope>
    <source>
        <strain evidence="2 3">NBRC 16416</strain>
    </source>
</reference>
<feature type="compositionally biased region" description="Basic and acidic residues" evidence="1">
    <location>
        <begin position="1"/>
        <end position="18"/>
    </location>
</feature>
<keyword evidence="3" id="KW-1185">Reference proteome</keyword>
<dbReference type="EMBL" id="BOOC01000039">
    <property type="protein sequence ID" value="GIH43428.1"/>
    <property type="molecule type" value="Genomic_DNA"/>
</dbReference>
<feature type="compositionally biased region" description="Acidic residues" evidence="1">
    <location>
        <begin position="210"/>
        <end position="220"/>
    </location>
</feature>
<gene>
    <name evidence="2" type="ORF">Mco01_64280</name>
</gene>
<organism evidence="2 3">
    <name type="scientific">Microbispora corallina</name>
    <dbReference type="NCBI Taxonomy" id="83302"/>
    <lineage>
        <taxon>Bacteria</taxon>
        <taxon>Bacillati</taxon>
        <taxon>Actinomycetota</taxon>
        <taxon>Actinomycetes</taxon>
        <taxon>Streptosporangiales</taxon>
        <taxon>Streptosporangiaceae</taxon>
        <taxon>Microbispora</taxon>
    </lineage>
</organism>
<evidence type="ECO:0000313" key="2">
    <source>
        <dbReference type="EMBL" id="GIH43428.1"/>
    </source>
</evidence>
<proteinExistence type="predicted"/>
<feature type="compositionally biased region" description="Basic and acidic residues" evidence="1">
    <location>
        <begin position="27"/>
        <end position="44"/>
    </location>
</feature>
<name>A0ABQ4G8X5_9ACTN</name>
<feature type="region of interest" description="Disordered" evidence="1">
    <location>
        <begin position="1"/>
        <end position="305"/>
    </location>
</feature>
<accession>A0ABQ4G8X5</accession>
<feature type="compositionally biased region" description="Acidic residues" evidence="1">
    <location>
        <begin position="101"/>
        <end position="119"/>
    </location>
</feature>
<evidence type="ECO:0000313" key="3">
    <source>
        <dbReference type="Proteomes" id="UP000603904"/>
    </source>
</evidence>
<feature type="compositionally biased region" description="Basic and acidic residues" evidence="1">
    <location>
        <begin position="179"/>
        <end position="198"/>
    </location>
</feature>
<protein>
    <submittedName>
        <fullName evidence="2">Uncharacterized protein</fullName>
    </submittedName>
</protein>
<sequence>MRTDHQPERRDDLTERPTPESPEPLEEEARREEALAARRDEHEGPGPVFSPAGARETGTAADEPVDTTVPGERDSFTRDGRPGSDVDGTHDGSGPNAGDGSDLDGDGSDLDDDGSDLDDDRTAAGAGTFEGAGERDRDPGLTGDRTAGRTGYRPDDVLAPEAAPASRTDDASVVTAMDRSVDRSDDPLDRDPDRRDDALSADPANRPDLGADDTDGDAADPLDRPASGALDRPGYDAHRRNGSFASDPALGPDDTQPDTGVAGDVRVAGAPIVVAPAASPGPAPDMAHVATPVTPAPPAGPDGLAEDVDQRWREIKAGFVDDPRQSVEQADALVDEALAVFTKRRQSLLDQWKNSENSDTEALRLALREYHTLLLQLNGK</sequence>
<evidence type="ECO:0000256" key="1">
    <source>
        <dbReference type="SAM" id="MobiDB-lite"/>
    </source>
</evidence>